<reference evidence="1" key="1">
    <citation type="submission" date="2019-11" db="EMBL/GenBank/DDBJ databases">
        <title>Nori genome reveals adaptations in red seaweeds to the harsh intertidal environment.</title>
        <authorList>
            <person name="Wang D."/>
            <person name="Mao Y."/>
        </authorList>
    </citation>
    <scope>NUCLEOTIDE SEQUENCE</scope>
    <source>
        <tissue evidence="1">Gametophyte</tissue>
    </source>
</reference>
<name>A0ACC3CDZ4_PYRYE</name>
<organism evidence="1 2">
    <name type="scientific">Pyropia yezoensis</name>
    <name type="common">Susabi-nori</name>
    <name type="synonym">Porphyra yezoensis</name>
    <dbReference type="NCBI Taxonomy" id="2788"/>
    <lineage>
        <taxon>Eukaryota</taxon>
        <taxon>Rhodophyta</taxon>
        <taxon>Bangiophyceae</taxon>
        <taxon>Bangiales</taxon>
        <taxon>Bangiaceae</taxon>
        <taxon>Pyropia</taxon>
    </lineage>
</organism>
<gene>
    <name evidence="1" type="ORF">I4F81_010883</name>
</gene>
<keyword evidence="2" id="KW-1185">Reference proteome</keyword>
<proteinExistence type="predicted"/>
<dbReference type="Proteomes" id="UP000798662">
    <property type="component" value="Chromosome 3"/>
</dbReference>
<evidence type="ECO:0000313" key="2">
    <source>
        <dbReference type="Proteomes" id="UP000798662"/>
    </source>
</evidence>
<sequence>MAPAVLRALLPSVRVAAAARCGVGGGGGGGSIGGAAAAGVRWLAAAKKGGRGGGAAAKGGGGGVAAATGPTGWAALQIYKDVPGPTELEDDAYPDWLWTLTDPAATQADLTEQAAALWATGGVEAVVDTMGPSGDLTRLLRTDARARLRERNDASTAGL</sequence>
<dbReference type="EMBL" id="CM020620">
    <property type="protein sequence ID" value="KAK1868394.1"/>
    <property type="molecule type" value="Genomic_DNA"/>
</dbReference>
<evidence type="ECO:0000313" key="1">
    <source>
        <dbReference type="EMBL" id="KAK1868394.1"/>
    </source>
</evidence>
<accession>A0ACC3CDZ4</accession>
<protein>
    <submittedName>
        <fullName evidence="1">Uncharacterized protein</fullName>
    </submittedName>
</protein>
<comment type="caution">
    <text evidence="1">The sequence shown here is derived from an EMBL/GenBank/DDBJ whole genome shotgun (WGS) entry which is preliminary data.</text>
</comment>